<dbReference type="RefSeq" id="WP_050352521.1">
    <property type="nucleotide sequence ID" value="NZ_BOSN01000001.1"/>
</dbReference>
<comment type="similarity">
    <text evidence="1">Belongs to the EsaB family.</text>
</comment>
<evidence type="ECO:0000256" key="1">
    <source>
        <dbReference type="PIRNR" id="PIRNR037793"/>
    </source>
</evidence>
<protein>
    <submittedName>
        <fullName evidence="2">Uncharacterized protein</fullName>
    </submittedName>
</protein>
<reference evidence="3" key="1">
    <citation type="submission" date="2015-07" db="EMBL/GenBank/DDBJ databases">
        <title>Fjat-10053 dsm26.</title>
        <authorList>
            <person name="Liu B."/>
            <person name="Wang J."/>
            <person name="Zhu Y."/>
            <person name="Liu G."/>
            <person name="Chen Q."/>
            <person name="Chen Z."/>
            <person name="Lan J."/>
            <person name="Che J."/>
            <person name="Ge C."/>
            <person name="Shi H."/>
            <person name="Pan Z."/>
            <person name="Liu X."/>
        </authorList>
    </citation>
    <scope>NUCLEOTIDE SEQUENCE [LARGE SCALE GENOMIC DNA]</scope>
    <source>
        <strain evidence="3">DSM 26</strain>
    </source>
</reference>
<dbReference type="PATRIC" id="fig|1473.5.peg.1935"/>
<name>A0A0L0QMV9_VIRPA</name>
<accession>A0A0L0QMV9</accession>
<comment type="caution">
    <text evidence="2">The sequence shown here is derived from an EMBL/GenBank/DDBJ whole genome shotgun (WGS) entry which is preliminary data.</text>
</comment>
<dbReference type="Proteomes" id="UP000036780">
    <property type="component" value="Unassembled WGS sequence"/>
</dbReference>
<dbReference type="GeneID" id="66870938"/>
<dbReference type="InterPro" id="IPR014921">
    <property type="entry name" value="EsaB"/>
</dbReference>
<dbReference type="EMBL" id="LGTO01000007">
    <property type="protein sequence ID" value="KNE19955.1"/>
    <property type="molecule type" value="Genomic_DNA"/>
</dbReference>
<dbReference type="AlphaFoldDB" id="A0A0L0QMV9"/>
<organism evidence="2 3">
    <name type="scientific">Virgibacillus pantothenticus</name>
    <dbReference type="NCBI Taxonomy" id="1473"/>
    <lineage>
        <taxon>Bacteria</taxon>
        <taxon>Bacillati</taxon>
        <taxon>Bacillota</taxon>
        <taxon>Bacilli</taxon>
        <taxon>Bacillales</taxon>
        <taxon>Bacillaceae</taxon>
        <taxon>Virgibacillus</taxon>
    </lineage>
</organism>
<dbReference type="Pfam" id="PF08817">
    <property type="entry name" value="YukD"/>
    <property type="match status" value="1"/>
</dbReference>
<evidence type="ECO:0000313" key="3">
    <source>
        <dbReference type="Proteomes" id="UP000036780"/>
    </source>
</evidence>
<sequence>MVQDTHINVTMDFSHVAQGGGVYDLRIPTQLTVKQLLFYVTDALHIDLPEQSRYAIKVTTKNLFIADDDYVIDYPVTDGDILLVL</sequence>
<proteinExistence type="inferred from homology"/>
<evidence type="ECO:0000313" key="2">
    <source>
        <dbReference type="EMBL" id="KNE19955.1"/>
    </source>
</evidence>
<keyword evidence="3" id="KW-1185">Reference proteome</keyword>
<dbReference type="OrthoDB" id="2456043at2"/>
<dbReference type="PIRSF" id="PIRSF037793">
    <property type="entry name" value="DUF_ubiquitin-like_YukD"/>
    <property type="match status" value="1"/>
</dbReference>
<dbReference type="InterPro" id="IPR024962">
    <property type="entry name" value="YukD-like"/>
</dbReference>
<gene>
    <name evidence="2" type="ORF">AFK71_16230</name>
</gene>
<dbReference type="Gene3D" id="3.10.20.90">
    <property type="entry name" value="Phosphatidylinositol 3-kinase Catalytic Subunit, Chain A, domain 1"/>
    <property type="match status" value="1"/>
</dbReference>